<dbReference type="Gene3D" id="1.10.10.10">
    <property type="entry name" value="Winged helix-like DNA-binding domain superfamily/Winged helix DNA-binding domain"/>
    <property type="match status" value="1"/>
</dbReference>
<dbReference type="InterPro" id="IPR000524">
    <property type="entry name" value="Tscrpt_reg_HTH_GntR"/>
</dbReference>
<gene>
    <name evidence="5" type="ORF">SAMN02745223_00398</name>
</gene>
<organism evidence="5 6">
    <name type="scientific">Devosia limi DSM 17137</name>
    <dbReference type="NCBI Taxonomy" id="1121477"/>
    <lineage>
        <taxon>Bacteria</taxon>
        <taxon>Pseudomonadati</taxon>
        <taxon>Pseudomonadota</taxon>
        <taxon>Alphaproteobacteria</taxon>
        <taxon>Hyphomicrobiales</taxon>
        <taxon>Devosiaceae</taxon>
        <taxon>Devosia</taxon>
    </lineage>
</organism>
<dbReference type="InterPro" id="IPR008920">
    <property type="entry name" value="TF_FadR/GntR_C"/>
</dbReference>
<protein>
    <submittedName>
        <fullName evidence="5">Transcriptional regulator, GntR family</fullName>
    </submittedName>
</protein>
<dbReference type="PANTHER" id="PTHR43537:SF5">
    <property type="entry name" value="UXU OPERON TRANSCRIPTIONAL REGULATOR"/>
    <property type="match status" value="1"/>
</dbReference>
<dbReference type="PROSITE" id="PS50949">
    <property type="entry name" value="HTH_GNTR"/>
    <property type="match status" value="1"/>
</dbReference>
<dbReference type="SUPFAM" id="SSF48008">
    <property type="entry name" value="GntR ligand-binding domain-like"/>
    <property type="match status" value="1"/>
</dbReference>
<feature type="domain" description="HTH gntR-type" evidence="4">
    <location>
        <begin position="15"/>
        <end position="82"/>
    </location>
</feature>
<dbReference type="InterPro" id="IPR036390">
    <property type="entry name" value="WH_DNA-bd_sf"/>
</dbReference>
<keyword evidence="2" id="KW-0238">DNA-binding</keyword>
<dbReference type="GO" id="GO:0003677">
    <property type="term" value="F:DNA binding"/>
    <property type="evidence" value="ECO:0007669"/>
    <property type="project" value="UniProtKB-KW"/>
</dbReference>
<dbReference type="Proteomes" id="UP000184533">
    <property type="component" value="Unassembled WGS sequence"/>
</dbReference>
<dbReference type="PANTHER" id="PTHR43537">
    <property type="entry name" value="TRANSCRIPTIONAL REGULATOR, GNTR FAMILY"/>
    <property type="match status" value="1"/>
</dbReference>
<keyword evidence="3" id="KW-0804">Transcription</keyword>
<reference evidence="5 6" key="1">
    <citation type="submission" date="2016-11" db="EMBL/GenBank/DDBJ databases">
        <authorList>
            <person name="Jaros S."/>
            <person name="Januszkiewicz K."/>
            <person name="Wedrychowicz H."/>
        </authorList>
    </citation>
    <scope>NUCLEOTIDE SEQUENCE [LARGE SCALE GENOMIC DNA]</scope>
    <source>
        <strain evidence="5 6">DSM 17137</strain>
    </source>
</reference>
<evidence type="ECO:0000256" key="3">
    <source>
        <dbReference type="ARBA" id="ARBA00023163"/>
    </source>
</evidence>
<dbReference type="EMBL" id="FQVC01000001">
    <property type="protein sequence ID" value="SHE44636.1"/>
    <property type="molecule type" value="Genomic_DNA"/>
</dbReference>
<dbReference type="GO" id="GO:0003700">
    <property type="term" value="F:DNA-binding transcription factor activity"/>
    <property type="evidence" value="ECO:0007669"/>
    <property type="project" value="InterPro"/>
</dbReference>
<dbReference type="Pfam" id="PF07729">
    <property type="entry name" value="FCD"/>
    <property type="match status" value="1"/>
</dbReference>
<dbReference type="Gene3D" id="1.20.120.530">
    <property type="entry name" value="GntR ligand-binding domain-like"/>
    <property type="match status" value="1"/>
</dbReference>
<dbReference type="SUPFAM" id="SSF46785">
    <property type="entry name" value="Winged helix' DNA-binding domain"/>
    <property type="match status" value="1"/>
</dbReference>
<dbReference type="SMART" id="SM00895">
    <property type="entry name" value="FCD"/>
    <property type="match status" value="1"/>
</dbReference>
<dbReference type="InterPro" id="IPR036388">
    <property type="entry name" value="WH-like_DNA-bd_sf"/>
</dbReference>
<proteinExistence type="predicted"/>
<dbReference type="InterPro" id="IPR011711">
    <property type="entry name" value="GntR_C"/>
</dbReference>
<dbReference type="SMART" id="SM00345">
    <property type="entry name" value="HTH_GNTR"/>
    <property type="match status" value="1"/>
</dbReference>
<evidence type="ECO:0000313" key="5">
    <source>
        <dbReference type="EMBL" id="SHE44636.1"/>
    </source>
</evidence>
<evidence type="ECO:0000256" key="2">
    <source>
        <dbReference type="ARBA" id="ARBA00023125"/>
    </source>
</evidence>
<dbReference type="AlphaFoldDB" id="A0A1M4TJR8"/>
<evidence type="ECO:0000313" key="6">
    <source>
        <dbReference type="Proteomes" id="UP000184533"/>
    </source>
</evidence>
<accession>A0A1M4TJR8</accession>
<dbReference type="OrthoDB" id="9789310at2"/>
<keyword evidence="1" id="KW-0805">Transcription regulation</keyword>
<name>A0A1M4TJR8_9HYPH</name>
<evidence type="ECO:0000259" key="4">
    <source>
        <dbReference type="PROSITE" id="PS50949"/>
    </source>
</evidence>
<sequence length="223" mass="24548">MAVPSAVAGLLRRPARLGDEVYSAIFARIMSLDIAPGTKITVDAMARQLGVSQTPIREALTRLEAEGLVIKTHLVGYSAAPQLSARQLADLYELRLLLEPFAARRCAETASDAVAGHLEAMAAEMEALALQQGLEPYAQFAQLDMAFHDQIVVSAGNEQVVEALARLHTHVHLFRLVFEAQVTRETIAEHQALVSAIRARDGDAADMAMRRHIERSRERFEDR</sequence>
<dbReference type="Pfam" id="PF00392">
    <property type="entry name" value="GntR"/>
    <property type="match status" value="1"/>
</dbReference>
<evidence type="ECO:0000256" key="1">
    <source>
        <dbReference type="ARBA" id="ARBA00023015"/>
    </source>
</evidence>
<dbReference type="RefSeq" id="WP_143154376.1">
    <property type="nucleotide sequence ID" value="NZ_FQVC01000001.1"/>
</dbReference>